<name>A0ACB9GLU1_9ASTR</name>
<dbReference type="EMBL" id="CM042031">
    <property type="protein sequence ID" value="KAI3784038.1"/>
    <property type="molecule type" value="Genomic_DNA"/>
</dbReference>
<comment type="caution">
    <text evidence="1">The sequence shown here is derived from an EMBL/GenBank/DDBJ whole genome shotgun (WGS) entry which is preliminary data.</text>
</comment>
<accession>A0ACB9GLU1</accession>
<evidence type="ECO:0000313" key="2">
    <source>
        <dbReference type="Proteomes" id="UP001056120"/>
    </source>
</evidence>
<evidence type="ECO:0000313" key="1">
    <source>
        <dbReference type="EMBL" id="KAI3784038.1"/>
    </source>
</evidence>
<organism evidence="1 2">
    <name type="scientific">Smallanthus sonchifolius</name>
    <dbReference type="NCBI Taxonomy" id="185202"/>
    <lineage>
        <taxon>Eukaryota</taxon>
        <taxon>Viridiplantae</taxon>
        <taxon>Streptophyta</taxon>
        <taxon>Embryophyta</taxon>
        <taxon>Tracheophyta</taxon>
        <taxon>Spermatophyta</taxon>
        <taxon>Magnoliopsida</taxon>
        <taxon>eudicotyledons</taxon>
        <taxon>Gunneridae</taxon>
        <taxon>Pentapetalae</taxon>
        <taxon>asterids</taxon>
        <taxon>campanulids</taxon>
        <taxon>Asterales</taxon>
        <taxon>Asteraceae</taxon>
        <taxon>Asteroideae</taxon>
        <taxon>Heliantheae alliance</taxon>
        <taxon>Millerieae</taxon>
        <taxon>Smallanthus</taxon>
    </lineage>
</organism>
<sequence length="173" mass="19112">MDEQEQFDRALRTTCDRIVTTEEGQAAMEQRITAAGKSAEAAEQRVTEAEHRATTTTMTLVTVCVMLALAAIRILETELRDVQEDMGILNELRNTAFVLMDEQEQFDRALRTTCDRIVTTEEGQAAMEQRITAAGQSAEAAEQRVTEAEHRATTTTMTLVTVCVMLALAAVRA</sequence>
<proteinExistence type="predicted"/>
<gene>
    <name evidence="1" type="ORF">L1987_43130</name>
</gene>
<protein>
    <submittedName>
        <fullName evidence="1">Uncharacterized protein</fullName>
    </submittedName>
</protein>
<dbReference type="Proteomes" id="UP001056120">
    <property type="component" value="Linkage Group LG14"/>
</dbReference>
<keyword evidence="2" id="KW-1185">Reference proteome</keyword>
<reference evidence="1 2" key="2">
    <citation type="journal article" date="2022" name="Mol. Ecol. Resour.">
        <title>The genomes of chicory, endive, great burdock and yacon provide insights into Asteraceae paleo-polyploidization history and plant inulin production.</title>
        <authorList>
            <person name="Fan W."/>
            <person name="Wang S."/>
            <person name="Wang H."/>
            <person name="Wang A."/>
            <person name="Jiang F."/>
            <person name="Liu H."/>
            <person name="Zhao H."/>
            <person name="Xu D."/>
            <person name="Zhang Y."/>
        </authorList>
    </citation>
    <scope>NUCLEOTIDE SEQUENCE [LARGE SCALE GENOMIC DNA]</scope>
    <source>
        <strain evidence="2">cv. Yunnan</strain>
        <tissue evidence="1">Leaves</tissue>
    </source>
</reference>
<reference evidence="2" key="1">
    <citation type="journal article" date="2022" name="Mol. Ecol. Resour.">
        <title>The genomes of chicory, endive, great burdock and yacon provide insights into Asteraceae palaeo-polyploidization history and plant inulin production.</title>
        <authorList>
            <person name="Fan W."/>
            <person name="Wang S."/>
            <person name="Wang H."/>
            <person name="Wang A."/>
            <person name="Jiang F."/>
            <person name="Liu H."/>
            <person name="Zhao H."/>
            <person name="Xu D."/>
            <person name="Zhang Y."/>
        </authorList>
    </citation>
    <scope>NUCLEOTIDE SEQUENCE [LARGE SCALE GENOMIC DNA]</scope>
    <source>
        <strain evidence="2">cv. Yunnan</strain>
    </source>
</reference>